<dbReference type="PANTHER" id="PTHR37019">
    <property type="entry name" value="CHROMOSOME 1, WHOLE GENOME SHOTGUN SEQUENCE"/>
    <property type="match status" value="1"/>
</dbReference>
<keyword evidence="1" id="KW-0812">Transmembrane</keyword>
<feature type="domain" description="DUF7704" evidence="2">
    <location>
        <begin position="6"/>
        <end position="140"/>
    </location>
</feature>
<evidence type="ECO:0000256" key="1">
    <source>
        <dbReference type="SAM" id="Phobius"/>
    </source>
</evidence>
<dbReference type="InterPro" id="IPR056121">
    <property type="entry name" value="DUF7704"/>
</dbReference>
<feature type="transmembrane region" description="Helical" evidence="1">
    <location>
        <begin position="53"/>
        <end position="72"/>
    </location>
</feature>
<keyword evidence="1" id="KW-1133">Transmembrane helix</keyword>
<dbReference type="EMBL" id="JADCTT010000002">
    <property type="protein sequence ID" value="KAF9756223.1"/>
    <property type="molecule type" value="Genomic_DNA"/>
</dbReference>
<comment type="caution">
    <text evidence="3">The sequence shown here is derived from an EMBL/GenBank/DDBJ whole genome shotgun (WGS) entry which is preliminary data.</text>
</comment>
<sequence>MASATSSPAFYRFFFKYLDPLVAMYGVYLNFFAQEMAVTGPAPNSHYDPDQVFLFFQCGGLALAIAFITAAVHRATEDLKVWRAVQFAILLADLAALVGIYLSFSTQNRLAPSAWTDDDKGLLGTYISLTLIRLAFILNVGFPQEEGSLGEKQKV</sequence>
<gene>
    <name evidence="3" type="ORF">IM811_007167</name>
</gene>
<accession>A0A8H7TT49</accession>
<reference evidence="3" key="1">
    <citation type="submission" date="2020-10" db="EMBL/GenBank/DDBJ databases">
        <title>High-Quality Genome Resource of Clonostachys rosea strain S41 by Oxford Nanopore Long-Read Sequencing.</title>
        <authorList>
            <person name="Wang H."/>
        </authorList>
    </citation>
    <scope>NUCLEOTIDE SEQUENCE</scope>
    <source>
        <strain evidence="3">S41</strain>
    </source>
</reference>
<feature type="transmembrane region" description="Helical" evidence="1">
    <location>
        <begin position="14"/>
        <end position="33"/>
    </location>
</feature>
<feature type="transmembrane region" description="Helical" evidence="1">
    <location>
        <begin position="84"/>
        <end position="104"/>
    </location>
</feature>
<evidence type="ECO:0000313" key="4">
    <source>
        <dbReference type="Proteomes" id="UP000616885"/>
    </source>
</evidence>
<feature type="transmembrane region" description="Helical" evidence="1">
    <location>
        <begin position="124"/>
        <end position="142"/>
    </location>
</feature>
<dbReference type="PANTHER" id="PTHR37019:SF1">
    <property type="entry name" value="EXPERA DOMAIN-CONTAINING PROTEIN"/>
    <property type="match status" value="1"/>
</dbReference>
<dbReference type="AlphaFoldDB" id="A0A8H7TT49"/>
<dbReference type="Proteomes" id="UP000616885">
    <property type="component" value="Unassembled WGS sequence"/>
</dbReference>
<name>A0A8H7TT49_BIOOC</name>
<protein>
    <recommendedName>
        <fullName evidence="2">DUF7704 domain-containing protein</fullName>
    </recommendedName>
</protein>
<evidence type="ECO:0000259" key="2">
    <source>
        <dbReference type="Pfam" id="PF24803"/>
    </source>
</evidence>
<dbReference type="Pfam" id="PF24803">
    <property type="entry name" value="DUF7704"/>
    <property type="match status" value="1"/>
</dbReference>
<evidence type="ECO:0000313" key="3">
    <source>
        <dbReference type="EMBL" id="KAF9756223.1"/>
    </source>
</evidence>
<keyword evidence="1" id="KW-0472">Membrane</keyword>
<organism evidence="3 4">
    <name type="scientific">Bionectria ochroleuca</name>
    <name type="common">Gliocladium roseum</name>
    <dbReference type="NCBI Taxonomy" id="29856"/>
    <lineage>
        <taxon>Eukaryota</taxon>
        <taxon>Fungi</taxon>
        <taxon>Dikarya</taxon>
        <taxon>Ascomycota</taxon>
        <taxon>Pezizomycotina</taxon>
        <taxon>Sordariomycetes</taxon>
        <taxon>Hypocreomycetidae</taxon>
        <taxon>Hypocreales</taxon>
        <taxon>Bionectriaceae</taxon>
        <taxon>Clonostachys</taxon>
    </lineage>
</organism>
<proteinExistence type="predicted"/>